<keyword evidence="3" id="KW-1185">Reference proteome</keyword>
<feature type="transmembrane region" description="Helical" evidence="1">
    <location>
        <begin position="20"/>
        <end position="41"/>
    </location>
</feature>
<keyword evidence="1" id="KW-0472">Membrane</keyword>
<accession>A0ABV2KYG4</accession>
<sequence length="43" mass="4621">MTRTPRIPAQPRPSLFQAGASLRFAAAAGLAVLLWTAVLWASR</sequence>
<comment type="caution">
    <text evidence="2">The sequence shown here is derived from an EMBL/GenBank/DDBJ whole genome shotgun (WGS) entry which is preliminary data.</text>
</comment>
<organism evidence="2 3">
    <name type="scientific">Methylobacterium goesingense</name>
    <dbReference type="NCBI Taxonomy" id="243690"/>
    <lineage>
        <taxon>Bacteria</taxon>
        <taxon>Pseudomonadati</taxon>
        <taxon>Pseudomonadota</taxon>
        <taxon>Alphaproteobacteria</taxon>
        <taxon>Hyphomicrobiales</taxon>
        <taxon>Methylobacteriaceae</taxon>
        <taxon>Methylobacterium</taxon>
    </lineage>
</organism>
<keyword evidence="1" id="KW-1133">Transmembrane helix</keyword>
<keyword evidence="1" id="KW-0812">Transmembrane</keyword>
<proteinExistence type="predicted"/>
<evidence type="ECO:0000313" key="3">
    <source>
        <dbReference type="Proteomes" id="UP001549145"/>
    </source>
</evidence>
<dbReference type="EMBL" id="JBEPMM010000001">
    <property type="protein sequence ID" value="MET3690611.1"/>
    <property type="molecule type" value="Genomic_DNA"/>
</dbReference>
<name>A0ABV2KYG4_9HYPH</name>
<dbReference type="RefSeq" id="WP_279578179.1">
    <property type="nucleotide sequence ID" value="NZ_JBEPMM010000001.1"/>
</dbReference>
<reference evidence="2 3" key="1">
    <citation type="submission" date="2024-06" db="EMBL/GenBank/DDBJ databases">
        <title>Genomic Encyclopedia of Type Strains, Phase IV (KMG-IV): sequencing the most valuable type-strain genomes for metagenomic binning, comparative biology and taxonomic classification.</title>
        <authorList>
            <person name="Goeker M."/>
        </authorList>
    </citation>
    <scope>NUCLEOTIDE SEQUENCE [LARGE SCALE GENOMIC DNA]</scope>
    <source>
        <strain evidence="2 3">DSM 21331</strain>
    </source>
</reference>
<dbReference type="Proteomes" id="UP001549145">
    <property type="component" value="Unassembled WGS sequence"/>
</dbReference>
<gene>
    <name evidence="2" type="ORF">ABID43_000130</name>
</gene>
<protein>
    <submittedName>
        <fullName evidence="2">Uncharacterized protein</fullName>
    </submittedName>
</protein>
<evidence type="ECO:0000313" key="2">
    <source>
        <dbReference type="EMBL" id="MET3690611.1"/>
    </source>
</evidence>
<evidence type="ECO:0000256" key="1">
    <source>
        <dbReference type="SAM" id="Phobius"/>
    </source>
</evidence>